<protein>
    <recommendedName>
        <fullName evidence="6">MYND-type domain-containing protein</fullName>
    </recommendedName>
</protein>
<keyword evidence="3" id="KW-0862">Zinc</keyword>
<keyword evidence="1" id="KW-0479">Metal-binding</keyword>
<dbReference type="GO" id="GO:0008270">
    <property type="term" value="F:zinc ion binding"/>
    <property type="evidence" value="ECO:0007669"/>
    <property type="project" value="UniProtKB-KW"/>
</dbReference>
<keyword evidence="2 4" id="KW-0863">Zinc-finger</keyword>
<reference evidence="7" key="1">
    <citation type="submission" date="2016-03" db="EMBL/GenBank/DDBJ databases">
        <title>Mechanisms controlling the formation of the plant cell surface in tip-growing cells are functionally conserved among land plants.</title>
        <authorList>
            <person name="Honkanen S."/>
            <person name="Jones V.A."/>
            <person name="Morieri G."/>
            <person name="Champion C."/>
            <person name="Hetherington A.J."/>
            <person name="Kelly S."/>
            <person name="Saint-Marcoux D."/>
            <person name="Proust H."/>
            <person name="Prescott H."/>
            <person name="Dolan L."/>
        </authorList>
    </citation>
    <scope>NUCLEOTIDE SEQUENCE [LARGE SCALE GENOMIC DNA]</scope>
    <source>
        <tissue evidence="7">Whole gametophyte</tissue>
    </source>
</reference>
<dbReference type="PANTHER" id="PTHR47570">
    <property type="entry name" value="ZINC ION BINDING PROTEIN"/>
    <property type="match status" value="1"/>
</dbReference>
<feature type="compositionally biased region" description="Low complexity" evidence="5">
    <location>
        <begin position="521"/>
        <end position="535"/>
    </location>
</feature>
<feature type="region of interest" description="Disordered" evidence="5">
    <location>
        <begin position="468"/>
        <end position="561"/>
    </location>
</feature>
<feature type="compositionally biased region" description="Low complexity" evidence="5">
    <location>
        <begin position="551"/>
        <end position="561"/>
    </location>
</feature>
<evidence type="ECO:0000256" key="2">
    <source>
        <dbReference type="ARBA" id="ARBA00022771"/>
    </source>
</evidence>
<dbReference type="EMBL" id="LVLJ01003125">
    <property type="protein sequence ID" value="OAE22610.1"/>
    <property type="molecule type" value="Genomic_DNA"/>
</dbReference>
<organism evidence="7 8">
    <name type="scientific">Marchantia polymorpha subsp. ruderalis</name>
    <dbReference type="NCBI Taxonomy" id="1480154"/>
    <lineage>
        <taxon>Eukaryota</taxon>
        <taxon>Viridiplantae</taxon>
        <taxon>Streptophyta</taxon>
        <taxon>Embryophyta</taxon>
        <taxon>Marchantiophyta</taxon>
        <taxon>Marchantiopsida</taxon>
        <taxon>Marchantiidae</taxon>
        <taxon>Marchantiales</taxon>
        <taxon>Marchantiaceae</taxon>
        <taxon>Marchantia</taxon>
    </lineage>
</organism>
<evidence type="ECO:0000256" key="5">
    <source>
        <dbReference type="SAM" id="MobiDB-lite"/>
    </source>
</evidence>
<evidence type="ECO:0000256" key="4">
    <source>
        <dbReference type="PROSITE-ProRule" id="PRU00134"/>
    </source>
</evidence>
<dbReference type="Pfam" id="PF20179">
    <property type="entry name" value="MSS51_C"/>
    <property type="match status" value="1"/>
</dbReference>
<dbReference type="PROSITE" id="PS50865">
    <property type="entry name" value="ZF_MYND_2"/>
    <property type="match status" value="1"/>
</dbReference>
<gene>
    <name evidence="7" type="ORF">AXG93_4322s1000</name>
</gene>
<evidence type="ECO:0000256" key="1">
    <source>
        <dbReference type="ARBA" id="ARBA00022723"/>
    </source>
</evidence>
<dbReference type="Pfam" id="PF01753">
    <property type="entry name" value="zf-MYND"/>
    <property type="match status" value="1"/>
</dbReference>
<keyword evidence="8" id="KW-1185">Reference proteome</keyword>
<dbReference type="AlphaFoldDB" id="A0A176VNW6"/>
<dbReference type="Proteomes" id="UP000077202">
    <property type="component" value="Unassembled WGS sequence"/>
</dbReference>
<dbReference type="PANTHER" id="PTHR47570:SF2">
    <property type="entry name" value="MYND-TYPE DOMAIN-CONTAINING PROTEIN"/>
    <property type="match status" value="1"/>
</dbReference>
<accession>A0A176VNW6</accession>
<comment type="caution">
    <text evidence="7">The sequence shown here is derived from an EMBL/GenBank/DDBJ whole genome shotgun (WGS) entry which is preliminary data.</text>
</comment>
<proteinExistence type="predicted"/>
<feature type="compositionally biased region" description="Polar residues" evidence="5">
    <location>
        <begin position="536"/>
        <end position="550"/>
    </location>
</feature>
<feature type="compositionally biased region" description="Polar residues" evidence="5">
    <location>
        <begin position="14"/>
        <end position="24"/>
    </location>
</feature>
<dbReference type="Gene3D" id="6.10.140.2220">
    <property type="match status" value="1"/>
</dbReference>
<dbReference type="PROSITE" id="PS01360">
    <property type="entry name" value="ZF_MYND_1"/>
    <property type="match status" value="1"/>
</dbReference>
<feature type="region of interest" description="Disordered" evidence="5">
    <location>
        <begin position="1"/>
        <end position="24"/>
    </location>
</feature>
<sequence length="776" mass="84400">MWNSVGTDLESAATPDNPSDSTSPQPQWFTYYHRIGSSNSPIVWTSFISKFWTYEGMRDRYSVQYSIAFVAEIFGSFSDQFGVGRGSDLLKVKGITTPLLECVFRTIAELWRSAPWRRLNSSDLLGVKIGKASDWSPLERQPFKCARFLGAGSKDLGVDLLRSEQDAVGPTGKPTKAIPVNGLLRITFGGETDLFPTARRMIRSLGLEIAGPSAFPAVEVILPTKSKSLVDRKYSSYRTPHVLELKWLIACLKALTQVHPQLQKIGKFGGSNKFDDLLQNVEISLPSPGEENSVPDDGPSITVRVTYPPKVTFDFIPKLDETDDRDSCSALLLSRQCVSCMKELPADGAPRCGSCKAVYYCGMACQKKDWKEIHKDECAQYEKMMERAAELEIKELSFPVLDSERSCRWLDQMGLHGKGMWRRICKCYHSCPFGHLPLESLVGGWAHTAAWGLEHGSYPPDAPLKIQERQISSSQGSSNSSGTHSGANSSEGKSGGRPAAASAAEGGGAGSGSKMNCKLEGSPVSSVSNGGRSNGTMSSEGSSGTRCNTYGSERSTGSDGSSLSSWVDYYHLRSLTFFSPVAAILTYPLTVYNIVTSICASSKTILAKHKEVTIHYLGPQGELDWLPAFAEVGHLLSAFHSGSLHIVMVGPEVPNSLSGEATGLGKKLRITYVQGLYQEEATALFPPNLVVALNAGLDRSGTWAGDLNIIKQQAVPTYFTDYAESCCLNAKQVLLAAELPLTQPIVPNAFRSPVRAHVPFTDVPWFTNGFLFGVNT</sequence>
<evidence type="ECO:0000313" key="8">
    <source>
        <dbReference type="Proteomes" id="UP000077202"/>
    </source>
</evidence>
<evidence type="ECO:0000259" key="6">
    <source>
        <dbReference type="PROSITE" id="PS50865"/>
    </source>
</evidence>
<evidence type="ECO:0000313" key="7">
    <source>
        <dbReference type="EMBL" id="OAE22610.1"/>
    </source>
</evidence>
<name>A0A176VNW6_MARPO</name>
<feature type="compositionally biased region" description="Low complexity" evidence="5">
    <location>
        <begin position="472"/>
        <end position="504"/>
    </location>
</feature>
<feature type="domain" description="MYND-type" evidence="6">
    <location>
        <begin position="337"/>
        <end position="378"/>
    </location>
</feature>
<dbReference type="InterPro" id="IPR002893">
    <property type="entry name" value="Znf_MYND"/>
</dbReference>
<dbReference type="SUPFAM" id="SSF144232">
    <property type="entry name" value="HIT/MYND zinc finger-like"/>
    <property type="match status" value="1"/>
</dbReference>
<evidence type="ECO:0000256" key="3">
    <source>
        <dbReference type="ARBA" id="ARBA00022833"/>
    </source>
</evidence>
<dbReference type="InterPro" id="IPR046824">
    <property type="entry name" value="Mss51-like_C"/>
</dbReference>